<gene>
    <name evidence="1" type="ORF">BDFB_009023</name>
</gene>
<evidence type="ECO:0000313" key="1">
    <source>
        <dbReference type="EMBL" id="RZC32148.1"/>
    </source>
</evidence>
<accession>A0A482VI62</accession>
<organism evidence="1 2">
    <name type="scientific">Asbolus verrucosus</name>
    <name type="common">Desert ironclad beetle</name>
    <dbReference type="NCBI Taxonomy" id="1661398"/>
    <lineage>
        <taxon>Eukaryota</taxon>
        <taxon>Metazoa</taxon>
        <taxon>Ecdysozoa</taxon>
        <taxon>Arthropoda</taxon>
        <taxon>Hexapoda</taxon>
        <taxon>Insecta</taxon>
        <taxon>Pterygota</taxon>
        <taxon>Neoptera</taxon>
        <taxon>Endopterygota</taxon>
        <taxon>Coleoptera</taxon>
        <taxon>Polyphaga</taxon>
        <taxon>Cucujiformia</taxon>
        <taxon>Tenebrionidae</taxon>
        <taxon>Pimeliinae</taxon>
        <taxon>Asbolus</taxon>
    </lineage>
</organism>
<sequence>MEATPSKSIRKLSQQIHLSFGTSHTILKKDLEMFPYKVQIYHKILPRDFVPRVNYCEFCIYIKNILDVTFFTDEAWFHLECFVNSQNMRTFSTEN</sequence>
<dbReference type="PANTHER" id="PTHR47326:SF1">
    <property type="entry name" value="HTH PSQ-TYPE DOMAIN-CONTAINING PROTEIN"/>
    <property type="match status" value="1"/>
</dbReference>
<protein>
    <submittedName>
        <fullName evidence="1">Uncharacterized protein</fullName>
    </submittedName>
</protein>
<reference evidence="1 2" key="1">
    <citation type="submission" date="2017-03" db="EMBL/GenBank/DDBJ databases">
        <title>Genome of the blue death feigning beetle - Asbolus verrucosus.</title>
        <authorList>
            <person name="Rider S.D."/>
        </authorList>
    </citation>
    <scope>NUCLEOTIDE SEQUENCE [LARGE SCALE GENOMIC DNA]</scope>
    <source>
        <strain evidence="1">Butters</strain>
        <tissue evidence="1">Head and leg muscle</tissue>
    </source>
</reference>
<dbReference type="Proteomes" id="UP000292052">
    <property type="component" value="Unassembled WGS sequence"/>
</dbReference>
<dbReference type="OrthoDB" id="8195099at2759"/>
<keyword evidence="2" id="KW-1185">Reference proteome</keyword>
<evidence type="ECO:0000313" key="2">
    <source>
        <dbReference type="Proteomes" id="UP000292052"/>
    </source>
</evidence>
<dbReference type="AlphaFoldDB" id="A0A482VI62"/>
<name>A0A482VI62_ASBVE</name>
<proteinExistence type="predicted"/>
<dbReference type="EMBL" id="QDEB01099815">
    <property type="protein sequence ID" value="RZC32148.1"/>
    <property type="molecule type" value="Genomic_DNA"/>
</dbReference>
<comment type="caution">
    <text evidence="1">The sequence shown here is derived from an EMBL/GenBank/DDBJ whole genome shotgun (WGS) entry which is preliminary data.</text>
</comment>
<dbReference type="PANTHER" id="PTHR47326">
    <property type="entry name" value="TRANSPOSABLE ELEMENT TC3 TRANSPOSASE-LIKE PROTEIN"/>
    <property type="match status" value="1"/>
</dbReference>